<dbReference type="GO" id="GO:0032993">
    <property type="term" value="C:protein-DNA complex"/>
    <property type="evidence" value="ECO:0007669"/>
    <property type="project" value="TreeGrafter"/>
</dbReference>
<dbReference type="PROSITE" id="PS50931">
    <property type="entry name" value="HTH_LYSR"/>
    <property type="match status" value="1"/>
</dbReference>
<feature type="domain" description="HTH lysR-type" evidence="5">
    <location>
        <begin position="14"/>
        <end position="71"/>
    </location>
</feature>
<evidence type="ECO:0000256" key="4">
    <source>
        <dbReference type="ARBA" id="ARBA00023163"/>
    </source>
</evidence>
<organism evidence="6 7">
    <name type="scientific">Seohaeicola zhoushanensis</name>
    <dbReference type="NCBI Taxonomy" id="1569283"/>
    <lineage>
        <taxon>Bacteria</taxon>
        <taxon>Pseudomonadati</taxon>
        <taxon>Pseudomonadota</taxon>
        <taxon>Alphaproteobacteria</taxon>
        <taxon>Rhodobacterales</taxon>
        <taxon>Roseobacteraceae</taxon>
        <taxon>Seohaeicola</taxon>
    </lineage>
</organism>
<dbReference type="CDD" id="cd05466">
    <property type="entry name" value="PBP2_LTTR_substrate"/>
    <property type="match status" value="1"/>
</dbReference>
<evidence type="ECO:0000256" key="3">
    <source>
        <dbReference type="ARBA" id="ARBA00023125"/>
    </source>
</evidence>
<keyword evidence="4" id="KW-0804">Transcription</keyword>
<proteinExistence type="inferred from homology"/>
<reference evidence="6" key="2">
    <citation type="submission" date="2020-09" db="EMBL/GenBank/DDBJ databases">
        <authorList>
            <person name="Sun Q."/>
            <person name="Kim S."/>
        </authorList>
    </citation>
    <scope>NUCLEOTIDE SEQUENCE</scope>
    <source>
        <strain evidence="6">KCTC 42650</strain>
    </source>
</reference>
<comment type="similarity">
    <text evidence="1">Belongs to the LysR transcriptional regulatory family.</text>
</comment>
<dbReference type="InterPro" id="IPR036390">
    <property type="entry name" value="WH_DNA-bd_sf"/>
</dbReference>
<evidence type="ECO:0000256" key="2">
    <source>
        <dbReference type="ARBA" id="ARBA00023015"/>
    </source>
</evidence>
<keyword evidence="3" id="KW-0238">DNA-binding</keyword>
<dbReference type="PANTHER" id="PTHR30346:SF28">
    <property type="entry name" value="HTH-TYPE TRANSCRIPTIONAL REGULATOR CYNR"/>
    <property type="match status" value="1"/>
</dbReference>
<dbReference type="Gene3D" id="3.40.190.10">
    <property type="entry name" value="Periplasmic binding protein-like II"/>
    <property type="match status" value="2"/>
</dbReference>
<sequence>MSRINEWQGRLPLLDLRHLAMIDALGRTGALTQAAEALGVTQSALSHRLREAERRLGVALAEKRGRGVVLTLAGERLRVTAQRLLRDLAAVEAEVTEVGASGIRHRVVLGQAAYADVRWLPDFTAWLGQRLPEVQVTLHAGMGGSTVEDLLEGAIDLLLTPTRPLVPGIDLAAVGTDALVALAAPGHAWAAKDEIAPGDLVGETFLSYSFERHHDLENARFMQPAQTFPTRVIRVGHTGAVFEMVAAGQGVSILAGWPARNRAERGDLVLRPLRPEGSAAPGLPLVWHAAVRAGEAADAAHRTLAELADWAGISRAFSEGGRP</sequence>
<dbReference type="Proteomes" id="UP000626220">
    <property type="component" value="Unassembled WGS sequence"/>
</dbReference>
<comment type="caution">
    <text evidence="6">The sequence shown here is derived from an EMBL/GenBank/DDBJ whole genome shotgun (WGS) entry which is preliminary data.</text>
</comment>
<keyword evidence="7" id="KW-1185">Reference proteome</keyword>
<evidence type="ECO:0000313" key="7">
    <source>
        <dbReference type="Proteomes" id="UP000626220"/>
    </source>
</evidence>
<gene>
    <name evidence="6" type="primary">metR</name>
    <name evidence="6" type="ORF">GCM10017056_13750</name>
</gene>
<dbReference type="GO" id="GO:0003700">
    <property type="term" value="F:DNA-binding transcription factor activity"/>
    <property type="evidence" value="ECO:0007669"/>
    <property type="project" value="InterPro"/>
</dbReference>
<evidence type="ECO:0000259" key="5">
    <source>
        <dbReference type="PROSITE" id="PS50931"/>
    </source>
</evidence>
<dbReference type="InterPro" id="IPR000847">
    <property type="entry name" value="LysR_HTH_N"/>
</dbReference>
<protein>
    <submittedName>
        <fullName evidence="6">XRE family transcriptional regulator</fullName>
    </submittedName>
</protein>
<dbReference type="EMBL" id="BNCJ01000002">
    <property type="protein sequence ID" value="GHF43133.1"/>
    <property type="molecule type" value="Genomic_DNA"/>
</dbReference>
<dbReference type="Pfam" id="PF00126">
    <property type="entry name" value="HTH_1"/>
    <property type="match status" value="1"/>
</dbReference>
<dbReference type="RefSeq" id="WP_189679285.1">
    <property type="nucleotide sequence ID" value="NZ_BNCJ01000002.1"/>
</dbReference>
<dbReference type="InterPro" id="IPR036388">
    <property type="entry name" value="WH-like_DNA-bd_sf"/>
</dbReference>
<keyword evidence="2" id="KW-0805">Transcription regulation</keyword>
<evidence type="ECO:0000313" key="6">
    <source>
        <dbReference type="EMBL" id="GHF43133.1"/>
    </source>
</evidence>
<dbReference type="Pfam" id="PF03466">
    <property type="entry name" value="LysR_substrate"/>
    <property type="match status" value="1"/>
</dbReference>
<dbReference type="PANTHER" id="PTHR30346">
    <property type="entry name" value="TRANSCRIPTIONAL DUAL REGULATOR HCAR-RELATED"/>
    <property type="match status" value="1"/>
</dbReference>
<dbReference type="GO" id="GO:0003677">
    <property type="term" value="F:DNA binding"/>
    <property type="evidence" value="ECO:0007669"/>
    <property type="project" value="UniProtKB-KW"/>
</dbReference>
<name>A0A8J3GWF8_9RHOB</name>
<dbReference type="InterPro" id="IPR005119">
    <property type="entry name" value="LysR_subst-bd"/>
</dbReference>
<dbReference type="SUPFAM" id="SSF46785">
    <property type="entry name" value="Winged helix' DNA-binding domain"/>
    <property type="match status" value="1"/>
</dbReference>
<dbReference type="SUPFAM" id="SSF53850">
    <property type="entry name" value="Periplasmic binding protein-like II"/>
    <property type="match status" value="1"/>
</dbReference>
<dbReference type="AlphaFoldDB" id="A0A8J3GWF8"/>
<dbReference type="Gene3D" id="1.10.10.10">
    <property type="entry name" value="Winged helix-like DNA-binding domain superfamily/Winged helix DNA-binding domain"/>
    <property type="match status" value="1"/>
</dbReference>
<reference evidence="6" key="1">
    <citation type="journal article" date="2014" name="Int. J. Syst. Evol. Microbiol.">
        <title>Complete genome sequence of Corynebacterium casei LMG S-19264T (=DSM 44701T), isolated from a smear-ripened cheese.</title>
        <authorList>
            <consortium name="US DOE Joint Genome Institute (JGI-PGF)"/>
            <person name="Walter F."/>
            <person name="Albersmeier A."/>
            <person name="Kalinowski J."/>
            <person name="Ruckert C."/>
        </authorList>
    </citation>
    <scope>NUCLEOTIDE SEQUENCE</scope>
    <source>
        <strain evidence="6">KCTC 42650</strain>
    </source>
</reference>
<accession>A0A8J3GWF8</accession>
<evidence type="ECO:0000256" key="1">
    <source>
        <dbReference type="ARBA" id="ARBA00009437"/>
    </source>
</evidence>